<dbReference type="InterPro" id="IPR039800">
    <property type="entry name" value="MICU1/2/3"/>
</dbReference>
<dbReference type="Proteomes" id="UP000824540">
    <property type="component" value="Unassembled WGS sequence"/>
</dbReference>
<evidence type="ECO:0000256" key="2">
    <source>
        <dbReference type="ARBA" id="ARBA00022723"/>
    </source>
</evidence>
<dbReference type="PANTHER" id="PTHR12294">
    <property type="entry name" value="EF HAND DOMAIN FAMILY A1,A2-RELATED"/>
    <property type="match status" value="1"/>
</dbReference>
<evidence type="ECO:0000256" key="1">
    <source>
        <dbReference type="ARBA" id="ARBA00004273"/>
    </source>
</evidence>
<keyword evidence="4" id="KW-0472">Membrane</keyword>
<keyword evidence="3" id="KW-0677">Repeat</keyword>
<evidence type="ECO:0000256" key="3">
    <source>
        <dbReference type="ARBA" id="ARBA00022737"/>
    </source>
</evidence>
<dbReference type="GO" id="GO:0036444">
    <property type="term" value="P:calcium import into the mitochondrion"/>
    <property type="evidence" value="ECO:0007669"/>
    <property type="project" value="TreeGrafter"/>
</dbReference>
<keyword evidence="2" id="KW-0479">Metal-binding</keyword>
<dbReference type="OrthoDB" id="10056860at2759"/>
<dbReference type="PANTHER" id="PTHR12294:SF1">
    <property type="entry name" value="CALCIUM UPTAKE PROTEIN 1, MITOCHONDRIAL"/>
    <property type="match status" value="1"/>
</dbReference>
<accession>A0A8T2P4B6</accession>
<comment type="caution">
    <text evidence="5">The sequence shown here is derived from an EMBL/GenBank/DDBJ whole genome shotgun (WGS) entry which is preliminary data.</text>
</comment>
<dbReference type="GO" id="GO:0051560">
    <property type="term" value="P:mitochondrial calcium ion homeostasis"/>
    <property type="evidence" value="ECO:0007669"/>
    <property type="project" value="TreeGrafter"/>
</dbReference>
<dbReference type="GO" id="GO:0005509">
    <property type="term" value="F:calcium ion binding"/>
    <property type="evidence" value="ECO:0007669"/>
    <property type="project" value="InterPro"/>
</dbReference>
<comment type="subcellular location">
    <subcellularLocation>
        <location evidence="1">Mitochondrion inner membrane</location>
    </subcellularLocation>
</comment>
<protein>
    <submittedName>
        <fullName evidence="5">Uncharacterized protein</fullName>
    </submittedName>
</protein>
<evidence type="ECO:0000313" key="6">
    <source>
        <dbReference type="Proteomes" id="UP000824540"/>
    </source>
</evidence>
<name>A0A8T2P4B6_9TELE</name>
<sequence>MKFPGVILGSGENVALSSGWWLCPAIGGKPHGLKILPSHVAAVSIAARNDSSVATCFSHSNGQLSLRGAPPAAGQLLKTQFCTVTVMEYENRIRAYSTPDKIFRYFATLKIISESGDAEVYMTPQDFVRSITPNEKQPESESAVLTHHTPLSCAWPLPLTSDPIRVPQGLLKKGWGSVSAISGVCDFGGGSTLGDSWSSC</sequence>
<keyword evidence="6" id="KW-1185">Reference proteome</keyword>
<dbReference type="AlphaFoldDB" id="A0A8T2P4B6"/>
<dbReference type="GO" id="GO:1990246">
    <property type="term" value="C:uniplex complex"/>
    <property type="evidence" value="ECO:0007669"/>
    <property type="project" value="TreeGrafter"/>
</dbReference>
<dbReference type="EMBL" id="JAFBMS010000020">
    <property type="protein sequence ID" value="KAG9344428.1"/>
    <property type="molecule type" value="Genomic_DNA"/>
</dbReference>
<reference evidence="5" key="1">
    <citation type="thesis" date="2021" institute="BYU ScholarsArchive" country="Provo, UT, USA">
        <title>Applications of and Algorithms for Genome Assembly and Genomic Analyses with an Emphasis on Marine Teleosts.</title>
        <authorList>
            <person name="Pickett B.D."/>
        </authorList>
    </citation>
    <scope>NUCLEOTIDE SEQUENCE</scope>
    <source>
        <strain evidence="5">HI-2016</strain>
    </source>
</reference>
<gene>
    <name evidence="5" type="ORF">JZ751_011098</name>
</gene>
<organism evidence="5 6">
    <name type="scientific">Albula glossodonta</name>
    <name type="common">roundjaw bonefish</name>
    <dbReference type="NCBI Taxonomy" id="121402"/>
    <lineage>
        <taxon>Eukaryota</taxon>
        <taxon>Metazoa</taxon>
        <taxon>Chordata</taxon>
        <taxon>Craniata</taxon>
        <taxon>Vertebrata</taxon>
        <taxon>Euteleostomi</taxon>
        <taxon>Actinopterygii</taxon>
        <taxon>Neopterygii</taxon>
        <taxon>Teleostei</taxon>
        <taxon>Albuliformes</taxon>
        <taxon>Albulidae</taxon>
        <taxon>Albula</taxon>
    </lineage>
</organism>
<evidence type="ECO:0000313" key="5">
    <source>
        <dbReference type="EMBL" id="KAG9344428.1"/>
    </source>
</evidence>
<proteinExistence type="predicted"/>
<evidence type="ECO:0000256" key="4">
    <source>
        <dbReference type="ARBA" id="ARBA00023136"/>
    </source>
</evidence>